<organism evidence="1 2">
    <name type="scientific">Hyalomma asiaticum</name>
    <name type="common">Tick</name>
    <dbReference type="NCBI Taxonomy" id="266040"/>
    <lineage>
        <taxon>Eukaryota</taxon>
        <taxon>Metazoa</taxon>
        <taxon>Ecdysozoa</taxon>
        <taxon>Arthropoda</taxon>
        <taxon>Chelicerata</taxon>
        <taxon>Arachnida</taxon>
        <taxon>Acari</taxon>
        <taxon>Parasitiformes</taxon>
        <taxon>Ixodida</taxon>
        <taxon>Ixodoidea</taxon>
        <taxon>Ixodidae</taxon>
        <taxon>Hyalomminae</taxon>
        <taxon>Hyalomma</taxon>
    </lineage>
</organism>
<name>A0ACB7RK87_HYAAI</name>
<comment type="caution">
    <text evidence="1">The sequence shown here is derived from an EMBL/GenBank/DDBJ whole genome shotgun (WGS) entry which is preliminary data.</text>
</comment>
<evidence type="ECO:0000313" key="2">
    <source>
        <dbReference type="Proteomes" id="UP000821845"/>
    </source>
</evidence>
<gene>
    <name evidence="1" type="ORF">HPB50_004365</name>
</gene>
<evidence type="ECO:0000313" key="1">
    <source>
        <dbReference type="EMBL" id="KAH6921723.1"/>
    </source>
</evidence>
<keyword evidence="2" id="KW-1185">Reference proteome</keyword>
<protein>
    <submittedName>
        <fullName evidence="1">Uncharacterized protein</fullName>
    </submittedName>
</protein>
<accession>A0ACB7RK87</accession>
<reference evidence="1" key="1">
    <citation type="submission" date="2020-05" db="EMBL/GenBank/DDBJ databases">
        <title>Large-scale comparative analyses of tick genomes elucidate their genetic diversity and vector capacities.</title>
        <authorList>
            <person name="Jia N."/>
            <person name="Wang J."/>
            <person name="Shi W."/>
            <person name="Du L."/>
            <person name="Sun Y."/>
            <person name="Zhan W."/>
            <person name="Jiang J."/>
            <person name="Wang Q."/>
            <person name="Zhang B."/>
            <person name="Ji P."/>
            <person name="Sakyi L.B."/>
            <person name="Cui X."/>
            <person name="Yuan T."/>
            <person name="Jiang B."/>
            <person name="Yang W."/>
            <person name="Lam T.T.-Y."/>
            <person name="Chang Q."/>
            <person name="Ding S."/>
            <person name="Wang X."/>
            <person name="Zhu J."/>
            <person name="Ruan X."/>
            <person name="Zhao L."/>
            <person name="Wei J."/>
            <person name="Que T."/>
            <person name="Du C."/>
            <person name="Cheng J."/>
            <person name="Dai P."/>
            <person name="Han X."/>
            <person name="Huang E."/>
            <person name="Gao Y."/>
            <person name="Liu J."/>
            <person name="Shao H."/>
            <person name="Ye R."/>
            <person name="Li L."/>
            <person name="Wei W."/>
            <person name="Wang X."/>
            <person name="Wang C."/>
            <person name="Yang T."/>
            <person name="Huo Q."/>
            <person name="Li W."/>
            <person name="Guo W."/>
            <person name="Chen H."/>
            <person name="Zhou L."/>
            <person name="Ni X."/>
            <person name="Tian J."/>
            <person name="Zhou Y."/>
            <person name="Sheng Y."/>
            <person name="Liu T."/>
            <person name="Pan Y."/>
            <person name="Xia L."/>
            <person name="Li J."/>
            <person name="Zhao F."/>
            <person name="Cao W."/>
        </authorList>
    </citation>
    <scope>NUCLEOTIDE SEQUENCE</scope>
    <source>
        <strain evidence="1">Hyas-2018</strain>
    </source>
</reference>
<sequence length="61" mass="6842">MEPFLRAGTSDFVVVLKKREYTSLQQAFSKNCHAIACMVYLRHDVARSLTVLPPRHTPGPG</sequence>
<dbReference type="EMBL" id="CM023489">
    <property type="protein sequence ID" value="KAH6921723.1"/>
    <property type="molecule type" value="Genomic_DNA"/>
</dbReference>
<proteinExistence type="predicted"/>
<dbReference type="Proteomes" id="UP000821845">
    <property type="component" value="Chromosome 9"/>
</dbReference>